<evidence type="ECO:0000313" key="4">
    <source>
        <dbReference type="Proteomes" id="UP000642070"/>
    </source>
</evidence>
<dbReference type="GO" id="GO:0008410">
    <property type="term" value="F:CoA-transferase activity"/>
    <property type="evidence" value="ECO:0007669"/>
    <property type="project" value="TreeGrafter"/>
</dbReference>
<dbReference type="Pfam" id="PF02515">
    <property type="entry name" value="CoA_transf_3"/>
    <property type="match status" value="1"/>
</dbReference>
<keyword evidence="4" id="KW-1185">Reference proteome</keyword>
<reference evidence="3" key="2">
    <citation type="submission" date="2020-09" db="EMBL/GenBank/DDBJ databases">
        <authorList>
            <person name="Sun Q."/>
            <person name="Ohkuma M."/>
        </authorList>
    </citation>
    <scope>NUCLEOTIDE SEQUENCE</scope>
    <source>
        <strain evidence="3">JCM 19831</strain>
    </source>
</reference>
<evidence type="ECO:0000256" key="2">
    <source>
        <dbReference type="SAM" id="MobiDB-lite"/>
    </source>
</evidence>
<protein>
    <recommendedName>
        <fullName evidence="5">CoA transferase</fullName>
    </recommendedName>
</protein>
<dbReference type="Gene3D" id="3.40.50.10540">
    <property type="entry name" value="Crotonobetainyl-coa:carnitine coa-transferase, domain 1"/>
    <property type="match status" value="1"/>
</dbReference>
<feature type="region of interest" description="Disordered" evidence="2">
    <location>
        <begin position="54"/>
        <end position="74"/>
    </location>
</feature>
<dbReference type="InterPro" id="IPR023606">
    <property type="entry name" value="CoA-Trfase_III_dom_1_sf"/>
</dbReference>
<dbReference type="AlphaFoldDB" id="A0A917WXD8"/>
<dbReference type="PANTHER" id="PTHR48207:SF3">
    <property type="entry name" value="SUCCINATE--HYDROXYMETHYLGLUTARATE COA-TRANSFERASE"/>
    <property type="match status" value="1"/>
</dbReference>
<evidence type="ECO:0008006" key="5">
    <source>
        <dbReference type="Google" id="ProtNLM"/>
    </source>
</evidence>
<name>A0A917WXD8_9ACTN</name>
<comment type="caution">
    <text evidence="3">The sequence shown here is derived from an EMBL/GenBank/DDBJ whole genome shotgun (WGS) entry which is preliminary data.</text>
</comment>
<dbReference type="Gene3D" id="3.30.1540.10">
    <property type="entry name" value="formyl-coa transferase, domain 3"/>
    <property type="match status" value="1"/>
</dbReference>
<evidence type="ECO:0000313" key="3">
    <source>
        <dbReference type="EMBL" id="GGM38849.1"/>
    </source>
</evidence>
<dbReference type="EMBL" id="BMPI01000021">
    <property type="protein sequence ID" value="GGM38849.1"/>
    <property type="molecule type" value="Genomic_DNA"/>
</dbReference>
<dbReference type="InterPro" id="IPR044855">
    <property type="entry name" value="CoA-Trfase_III_dom3_sf"/>
</dbReference>
<proteinExistence type="predicted"/>
<dbReference type="InterPro" id="IPR003673">
    <property type="entry name" value="CoA-Trfase_fam_III"/>
</dbReference>
<organism evidence="3 4">
    <name type="scientific">Dactylosporangium sucinum</name>
    <dbReference type="NCBI Taxonomy" id="1424081"/>
    <lineage>
        <taxon>Bacteria</taxon>
        <taxon>Bacillati</taxon>
        <taxon>Actinomycetota</taxon>
        <taxon>Actinomycetes</taxon>
        <taxon>Micromonosporales</taxon>
        <taxon>Micromonosporaceae</taxon>
        <taxon>Dactylosporangium</taxon>
    </lineage>
</organism>
<sequence>MPPHLDLGAVANAAAADFGKPLDGVRVLAAEGMQALPYATQLLARLGADVVKVESPRGGESGRASRPGITDPDGRHVGATFLRNNLGKRSVTLDLKHPEGRELFTVLAGRFDVVAENFKPGTMDRLGLGYGDLAGRWPRVVYVSVSGFGNTVFGGDSVSPYRTWPAYAPVVEAMSGIYEYRREGDRPPLVAPMGGVADIGAALFTSVGILAALRHRDRTGHGQYLDVSMFDSIVAITDLVTNFWSLGMRSDDGGPPLIMHSCRASDGWFVLQVGREHQFTALAGTVGRPEWTSDPRFAERTGWVAHFEEVVRPAVEAWAAGLTRAQACALLAGAGIAAGACLTAAEVVADPHVRARNMLVAMPRPDGEPEPVLVPGNPVKLSKVADGPQRRVPWLGEHTEEVLSGELGLTADDLARLREAGAV</sequence>
<keyword evidence="1" id="KW-0808">Transferase</keyword>
<dbReference type="InterPro" id="IPR050483">
    <property type="entry name" value="CoA-transferase_III_domain"/>
</dbReference>
<gene>
    <name evidence="3" type="ORF">GCM10007977_045430</name>
</gene>
<dbReference type="PANTHER" id="PTHR48207">
    <property type="entry name" value="SUCCINATE--HYDROXYMETHYLGLUTARATE COA-TRANSFERASE"/>
    <property type="match status" value="1"/>
</dbReference>
<dbReference type="RefSeq" id="WP_190251910.1">
    <property type="nucleotide sequence ID" value="NZ_BMPI01000021.1"/>
</dbReference>
<dbReference type="SUPFAM" id="SSF89796">
    <property type="entry name" value="CoA-transferase family III (CaiB/BaiF)"/>
    <property type="match status" value="1"/>
</dbReference>
<evidence type="ECO:0000256" key="1">
    <source>
        <dbReference type="ARBA" id="ARBA00022679"/>
    </source>
</evidence>
<dbReference type="Proteomes" id="UP000642070">
    <property type="component" value="Unassembled WGS sequence"/>
</dbReference>
<reference evidence="3" key="1">
    <citation type="journal article" date="2014" name="Int. J. Syst. Evol. Microbiol.">
        <title>Complete genome sequence of Corynebacterium casei LMG S-19264T (=DSM 44701T), isolated from a smear-ripened cheese.</title>
        <authorList>
            <consortium name="US DOE Joint Genome Institute (JGI-PGF)"/>
            <person name="Walter F."/>
            <person name="Albersmeier A."/>
            <person name="Kalinowski J."/>
            <person name="Ruckert C."/>
        </authorList>
    </citation>
    <scope>NUCLEOTIDE SEQUENCE</scope>
    <source>
        <strain evidence="3">JCM 19831</strain>
    </source>
</reference>
<accession>A0A917WXD8</accession>